<dbReference type="Pfam" id="PF02719">
    <property type="entry name" value="Polysacc_synt_2"/>
    <property type="match status" value="1"/>
</dbReference>
<dbReference type="PANTHER" id="PTHR43318">
    <property type="entry name" value="UDP-N-ACETYLGLUCOSAMINE 4,6-DEHYDRATASE"/>
    <property type="match status" value="1"/>
</dbReference>
<dbReference type="InterPro" id="IPR051203">
    <property type="entry name" value="Polysaccharide_Synthase-Rel"/>
</dbReference>
<dbReference type="InterPro" id="IPR036291">
    <property type="entry name" value="NAD(P)-bd_dom_sf"/>
</dbReference>
<keyword evidence="2" id="KW-0472">Membrane</keyword>
<evidence type="ECO:0000313" key="4">
    <source>
        <dbReference type="EMBL" id="MBB5832723.1"/>
    </source>
</evidence>
<dbReference type="Pfam" id="PF13727">
    <property type="entry name" value="CoA_binding_3"/>
    <property type="match status" value="1"/>
</dbReference>
<dbReference type="EMBL" id="JACHLZ010000001">
    <property type="protein sequence ID" value="MBB5832723.1"/>
    <property type="molecule type" value="Genomic_DNA"/>
</dbReference>
<proteinExistence type="inferred from homology"/>
<keyword evidence="2" id="KW-0812">Transmembrane</keyword>
<gene>
    <name evidence="4" type="ORF">HNR70_002536</name>
</gene>
<keyword evidence="5" id="KW-1185">Reference proteome</keyword>
<reference evidence="4 5" key="1">
    <citation type="submission" date="2020-08" db="EMBL/GenBank/DDBJ databases">
        <title>Sequencing the genomes of 1000 actinobacteria strains.</title>
        <authorList>
            <person name="Klenk H.-P."/>
        </authorList>
    </citation>
    <scope>NUCLEOTIDE SEQUENCE [LARGE SCALE GENOMIC DNA]</scope>
    <source>
        <strain evidence="4 5">DSM 28796</strain>
    </source>
</reference>
<evidence type="ECO:0000256" key="1">
    <source>
        <dbReference type="ARBA" id="ARBA00007430"/>
    </source>
</evidence>
<feature type="transmembrane region" description="Helical" evidence="2">
    <location>
        <begin position="82"/>
        <end position="102"/>
    </location>
</feature>
<dbReference type="Gene3D" id="3.40.50.720">
    <property type="entry name" value="NAD(P)-binding Rossmann-like Domain"/>
    <property type="match status" value="2"/>
</dbReference>
<dbReference type="SMART" id="SM00822">
    <property type="entry name" value="PKS_KR"/>
    <property type="match status" value="1"/>
</dbReference>
<dbReference type="CDD" id="cd05237">
    <property type="entry name" value="UDP_invert_4-6DH_SDR_e"/>
    <property type="match status" value="1"/>
</dbReference>
<sequence length="657" mass="69811">MSIDSLRTVLRPVGLPSAMRALAEGATRGLDRAALRVRDLHPSAVALVLVDAMLWIVGLWAASGLRLETPALSRGLTLGEGATPVLGLLICAGIGVLAYTVLARFLRLHQGRHLVGSFDEIRPLASVIAFVSVLIAVVNIAGPERMLPATTPLIAAPLILVMALAVRYGMRALALRDLRTSGGGTAPERNRRVLIVGAGRVGRDLADSMRRDPSSIWEPVAFLDDDSRKRFLRHSGLSVVGRTAQFAHAAEKLRADVLVIATTVIGAETMSSLTAEAKRLGIAVKIVPPLREMIDGIRHTDLRDVQTEDLLGRNPITTDLGTIATLIEGRTVLVTGAGGSIGSELCRQIAEFSPAELVMLDRDESALHALMLTMGGTADLGDDNMELADIRDAERLDAVFARHRPHVVFHAAALKHVNMLEKSPDEAFKTNVLGTHNVLEAADHHGAEHVVNISTDKAADPHNVLGYSKRIAEGLTAHKGLTAGHGTWLSVRFGNVLATRGSVIHTFIAQIKKGGPVTVTDPEVTRYFMTVSEAVQLVLQAAVLGESGKALVLDMGEPVPIVKLAQQLIEASGKDIAIEYSGLRPGEKLHEDLFAPGEDSAVTSHPLIRGVPVVPVSRVELPAPADLHGDAEYRGAMTAVCGSMSSSIPSLPTASGF</sequence>
<dbReference type="AlphaFoldDB" id="A0A841AFG3"/>
<dbReference type="InterPro" id="IPR057326">
    <property type="entry name" value="KR_dom"/>
</dbReference>
<evidence type="ECO:0000313" key="5">
    <source>
        <dbReference type="Proteomes" id="UP000588158"/>
    </source>
</evidence>
<feature type="domain" description="Ketoreductase" evidence="3">
    <location>
        <begin position="330"/>
        <end position="491"/>
    </location>
</feature>
<dbReference type="RefSeq" id="WP_184325999.1">
    <property type="nucleotide sequence ID" value="NZ_JACHLZ010000001.1"/>
</dbReference>
<protein>
    <submittedName>
        <fullName evidence="4">FlaA1/EpsC-like NDP-sugar epimerase</fullName>
    </submittedName>
</protein>
<dbReference type="InterPro" id="IPR003869">
    <property type="entry name" value="Polysac_CapD-like"/>
</dbReference>
<name>A0A841AFG3_9MICO</name>
<feature type="transmembrane region" description="Helical" evidence="2">
    <location>
        <begin position="123"/>
        <end position="141"/>
    </location>
</feature>
<organism evidence="4 5">
    <name type="scientific">Brachybacterium aquaticum</name>
    <dbReference type="NCBI Taxonomy" id="1432564"/>
    <lineage>
        <taxon>Bacteria</taxon>
        <taxon>Bacillati</taxon>
        <taxon>Actinomycetota</taxon>
        <taxon>Actinomycetes</taxon>
        <taxon>Micrococcales</taxon>
        <taxon>Dermabacteraceae</taxon>
        <taxon>Brachybacterium</taxon>
    </lineage>
</organism>
<comment type="similarity">
    <text evidence="1">Belongs to the polysaccharide synthase family.</text>
</comment>
<evidence type="ECO:0000256" key="2">
    <source>
        <dbReference type="SAM" id="Phobius"/>
    </source>
</evidence>
<evidence type="ECO:0000259" key="3">
    <source>
        <dbReference type="SMART" id="SM00822"/>
    </source>
</evidence>
<dbReference type="PANTHER" id="PTHR43318:SF1">
    <property type="entry name" value="POLYSACCHARIDE BIOSYNTHESIS PROTEIN EPSC-RELATED"/>
    <property type="match status" value="1"/>
</dbReference>
<feature type="transmembrane region" description="Helical" evidence="2">
    <location>
        <begin position="44"/>
        <end position="62"/>
    </location>
</feature>
<dbReference type="Proteomes" id="UP000588158">
    <property type="component" value="Unassembled WGS sequence"/>
</dbReference>
<keyword evidence="2" id="KW-1133">Transmembrane helix</keyword>
<comment type="caution">
    <text evidence="4">The sequence shown here is derived from an EMBL/GenBank/DDBJ whole genome shotgun (WGS) entry which is preliminary data.</text>
</comment>
<dbReference type="SUPFAM" id="SSF51735">
    <property type="entry name" value="NAD(P)-binding Rossmann-fold domains"/>
    <property type="match status" value="2"/>
</dbReference>
<accession>A0A841AFG3</accession>
<feature type="transmembrane region" description="Helical" evidence="2">
    <location>
        <begin position="153"/>
        <end position="170"/>
    </location>
</feature>